<dbReference type="SMART" id="SM01231">
    <property type="entry name" value="H-kinase_dim"/>
    <property type="match status" value="1"/>
</dbReference>
<evidence type="ECO:0000259" key="14">
    <source>
        <dbReference type="PROSITE" id="PS50851"/>
    </source>
</evidence>
<dbReference type="CDD" id="cd16916">
    <property type="entry name" value="HATPase_CheA-like"/>
    <property type="match status" value="1"/>
</dbReference>
<keyword evidence="6" id="KW-0808">Transferase</keyword>
<dbReference type="PROSITE" id="PS50894">
    <property type="entry name" value="HPT"/>
    <property type="match status" value="1"/>
</dbReference>
<comment type="catalytic activity">
    <reaction evidence="1">
        <text>ATP + protein L-histidine = ADP + protein N-phospho-L-histidine.</text>
        <dbReference type="EC" id="2.7.13.3"/>
    </reaction>
</comment>
<dbReference type="EC" id="2.7.13.3" evidence="2"/>
<proteinExistence type="predicted"/>
<keyword evidence="4" id="KW-0145">Chemotaxis</keyword>
<evidence type="ECO:0000256" key="7">
    <source>
        <dbReference type="ARBA" id="ARBA00022741"/>
    </source>
</evidence>
<evidence type="ECO:0000256" key="1">
    <source>
        <dbReference type="ARBA" id="ARBA00000085"/>
    </source>
</evidence>
<feature type="domain" description="Histidine kinase" evidence="13">
    <location>
        <begin position="277"/>
        <end position="486"/>
    </location>
</feature>
<dbReference type="InterPro" id="IPR051315">
    <property type="entry name" value="Bact_Chemotaxis_CheA"/>
</dbReference>
<dbReference type="Gene3D" id="2.30.30.40">
    <property type="entry name" value="SH3 Domains"/>
    <property type="match status" value="1"/>
</dbReference>
<dbReference type="SMART" id="SM00260">
    <property type="entry name" value="CheW"/>
    <property type="match status" value="1"/>
</dbReference>
<sequence length="626" mass="66900">MSIDLAQFFQTFFEEATDHLADMERLLLHMDTAAPTADELDSVFRAAHSIKGGAGIFGFTRLSGLTHVLESHLDLIRSGKARMTEAIADELLQAVDYLRLLLQCCRDSCEPDEAEYQGMLQRFEQLGSGAWATSTPPATALESEDGSFGLFAAPLTEADEGFGFFASPPAPAQVEEAIEGFGLFAPLDAAPPTAVDEGFGFFEPMPGKPLTAVVAPAEAVRAAAPAREAGKPAPAPDAASIRVSVERVDQLINLVGELVITQAMLAETGQHVEGPVAERLQNSLNLLERNTRDLQEAVMSIRMLPISFVFNRFPRVVRDLSHKLGKGVELVIQGEGTELDRGLIEKLVDPLTHLVRNSIDHGIESPEKRRAAGKPERGTVVLRASQQGGNIVVEVSDDGAGLNRERILAKALENGLPVNEAMADADVWQMIFAPGFSTAAEVTDVSGRGVGMDVVKRNIADLGGRIEISSVAGQGASFIIRLPLTLAILDGMSVAVGQEVFIIPLTYILESLQPGPGDIRRVAGKGEVVHVRGDYLPLIPLFDVLGLRGVHDPATRILLLVQAGEHKAALQVDDLLGQHQVVIKSLESNYRRVPGVSGATVMGDGRVALILDVADIVHASHTAQAA</sequence>
<dbReference type="Pfam" id="PF01627">
    <property type="entry name" value="Hpt"/>
    <property type="match status" value="1"/>
</dbReference>
<dbReference type="InterPro" id="IPR005467">
    <property type="entry name" value="His_kinase_dom"/>
</dbReference>
<organism evidence="16 17">
    <name type="scientific">Uliginosibacterium aquaticum</name>
    <dbReference type="NCBI Taxonomy" id="2731212"/>
    <lineage>
        <taxon>Bacteria</taxon>
        <taxon>Pseudomonadati</taxon>
        <taxon>Pseudomonadota</taxon>
        <taxon>Betaproteobacteria</taxon>
        <taxon>Rhodocyclales</taxon>
        <taxon>Zoogloeaceae</taxon>
        <taxon>Uliginosibacterium</taxon>
    </lineage>
</organism>
<evidence type="ECO:0000256" key="3">
    <source>
        <dbReference type="ARBA" id="ARBA00021495"/>
    </source>
</evidence>
<evidence type="ECO:0000256" key="6">
    <source>
        <dbReference type="ARBA" id="ARBA00022679"/>
    </source>
</evidence>
<dbReference type="InterPro" id="IPR036641">
    <property type="entry name" value="HPT_dom_sf"/>
</dbReference>
<dbReference type="SMART" id="SM00073">
    <property type="entry name" value="HPT"/>
    <property type="match status" value="1"/>
</dbReference>
<dbReference type="PRINTS" id="PR00344">
    <property type="entry name" value="BCTRLSENSOR"/>
</dbReference>
<dbReference type="Gene3D" id="1.20.120.160">
    <property type="entry name" value="HPT domain"/>
    <property type="match status" value="1"/>
</dbReference>
<dbReference type="PANTHER" id="PTHR43395">
    <property type="entry name" value="SENSOR HISTIDINE KINASE CHEA"/>
    <property type="match status" value="1"/>
</dbReference>
<keyword evidence="8" id="KW-0418">Kinase</keyword>
<feature type="domain" description="HPt" evidence="15">
    <location>
        <begin position="1"/>
        <end position="105"/>
    </location>
</feature>
<dbReference type="InterPro" id="IPR004358">
    <property type="entry name" value="Sig_transdc_His_kin-like_C"/>
</dbReference>
<feature type="domain" description="CheW-like" evidence="14">
    <location>
        <begin position="488"/>
        <end position="622"/>
    </location>
</feature>
<dbReference type="Gene3D" id="3.30.565.10">
    <property type="entry name" value="Histidine kinase-like ATPase, C-terminal domain"/>
    <property type="match status" value="1"/>
</dbReference>
<dbReference type="InterPro" id="IPR036890">
    <property type="entry name" value="HATPase_C_sf"/>
</dbReference>
<evidence type="ECO:0000256" key="2">
    <source>
        <dbReference type="ARBA" id="ARBA00012438"/>
    </source>
</evidence>
<name>A0ABX2IJD2_9RHOO</name>
<dbReference type="InterPro" id="IPR002545">
    <property type="entry name" value="CheW-lke_dom"/>
</dbReference>
<keyword evidence="7" id="KW-0547">Nucleotide-binding</keyword>
<evidence type="ECO:0000256" key="10">
    <source>
        <dbReference type="ARBA" id="ARBA00023012"/>
    </source>
</evidence>
<evidence type="ECO:0000313" key="16">
    <source>
        <dbReference type="EMBL" id="NSL56407.1"/>
    </source>
</evidence>
<evidence type="ECO:0000313" key="17">
    <source>
        <dbReference type="Proteomes" id="UP000778523"/>
    </source>
</evidence>
<accession>A0ABX2IJD2</accession>
<dbReference type="SUPFAM" id="SSF55874">
    <property type="entry name" value="ATPase domain of HSP90 chaperone/DNA topoisomerase II/histidine kinase"/>
    <property type="match status" value="1"/>
</dbReference>
<keyword evidence="10" id="KW-0902">Two-component regulatory system</keyword>
<evidence type="ECO:0000256" key="12">
    <source>
        <dbReference type="PROSITE-ProRule" id="PRU00110"/>
    </source>
</evidence>
<dbReference type="EMBL" id="JABCSC020000004">
    <property type="protein sequence ID" value="NSL56407.1"/>
    <property type="molecule type" value="Genomic_DNA"/>
</dbReference>
<dbReference type="Pfam" id="PF01584">
    <property type="entry name" value="CheW"/>
    <property type="match status" value="1"/>
</dbReference>
<dbReference type="Proteomes" id="UP000778523">
    <property type="component" value="Unassembled WGS sequence"/>
</dbReference>
<evidence type="ECO:0000259" key="15">
    <source>
        <dbReference type="PROSITE" id="PS50894"/>
    </source>
</evidence>
<dbReference type="SUPFAM" id="SSF47226">
    <property type="entry name" value="Histidine-containing phosphotransfer domain, HPT domain"/>
    <property type="match status" value="1"/>
</dbReference>
<evidence type="ECO:0000256" key="4">
    <source>
        <dbReference type="ARBA" id="ARBA00022500"/>
    </source>
</evidence>
<dbReference type="PROSITE" id="PS50109">
    <property type="entry name" value="HIS_KIN"/>
    <property type="match status" value="1"/>
</dbReference>
<reference evidence="16 17" key="1">
    <citation type="submission" date="2020-06" db="EMBL/GenBank/DDBJ databases">
        <title>Draft genome of Uliginosibacterium sp. IMCC34675.</title>
        <authorList>
            <person name="Song J."/>
        </authorList>
    </citation>
    <scope>NUCLEOTIDE SEQUENCE [LARGE SCALE GENOMIC DNA]</scope>
    <source>
        <strain evidence="16 17">IMCC34675</strain>
    </source>
</reference>
<dbReference type="CDD" id="cd00088">
    <property type="entry name" value="HPT"/>
    <property type="match status" value="1"/>
</dbReference>
<dbReference type="PROSITE" id="PS50851">
    <property type="entry name" value="CHEW"/>
    <property type="match status" value="1"/>
</dbReference>
<dbReference type="SUPFAM" id="SSF47384">
    <property type="entry name" value="Homodimeric domain of signal transducing histidine kinase"/>
    <property type="match status" value="1"/>
</dbReference>
<feature type="modified residue" description="Phosphohistidine" evidence="12">
    <location>
        <position position="48"/>
    </location>
</feature>
<dbReference type="InterPro" id="IPR008207">
    <property type="entry name" value="Sig_transdc_His_kin_Hpt_dom"/>
</dbReference>
<comment type="caution">
    <text evidence="16">The sequence shown here is derived from an EMBL/GenBank/DDBJ whole genome shotgun (WGS) entry which is preliminary data.</text>
</comment>
<dbReference type="InterPro" id="IPR037006">
    <property type="entry name" value="CheA-like_homodim_sf"/>
</dbReference>
<evidence type="ECO:0000256" key="5">
    <source>
        <dbReference type="ARBA" id="ARBA00022553"/>
    </source>
</evidence>
<keyword evidence="9" id="KW-0067">ATP-binding</keyword>
<dbReference type="SUPFAM" id="SSF50341">
    <property type="entry name" value="CheW-like"/>
    <property type="match status" value="1"/>
</dbReference>
<dbReference type="RefSeq" id="WP_170022747.1">
    <property type="nucleotide sequence ID" value="NZ_JABCSC020000004.1"/>
</dbReference>
<comment type="function">
    <text evidence="11">Involved in the transmission of sensory signals from the chemoreceptors to the flagellar motors. CheA is autophosphorylated; it can transfer its phosphate group to either CheB or CheY.</text>
</comment>
<dbReference type="Gene3D" id="1.10.287.560">
    <property type="entry name" value="Histidine kinase CheA-like, homodimeric domain"/>
    <property type="match status" value="1"/>
</dbReference>
<keyword evidence="5 12" id="KW-0597">Phosphoprotein</keyword>
<dbReference type="Pfam" id="PF02895">
    <property type="entry name" value="H-kinase_dim"/>
    <property type="match status" value="1"/>
</dbReference>
<dbReference type="InterPro" id="IPR036061">
    <property type="entry name" value="CheW-like_dom_sf"/>
</dbReference>
<dbReference type="InterPro" id="IPR036097">
    <property type="entry name" value="HisK_dim/P_sf"/>
</dbReference>
<gene>
    <name evidence="16" type="ORF">HJ583_015325</name>
</gene>
<protein>
    <recommendedName>
        <fullName evidence="3">Chemotaxis protein CheA</fullName>
        <ecNumber evidence="2">2.7.13.3</ecNumber>
    </recommendedName>
</protein>
<dbReference type="SMART" id="SM00387">
    <property type="entry name" value="HATPase_c"/>
    <property type="match status" value="1"/>
</dbReference>
<evidence type="ECO:0000256" key="9">
    <source>
        <dbReference type="ARBA" id="ARBA00022840"/>
    </source>
</evidence>
<dbReference type="CDD" id="cd00731">
    <property type="entry name" value="CheA_reg"/>
    <property type="match status" value="1"/>
</dbReference>
<dbReference type="Pfam" id="PF02518">
    <property type="entry name" value="HATPase_c"/>
    <property type="match status" value="1"/>
</dbReference>
<evidence type="ECO:0000259" key="13">
    <source>
        <dbReference type="PROSITE" id="PS50109"/>
    </source>
</evidence>
<evidence type="ECO:0000256" key="11">
    <source>
        <dbReference type="ARBA" id="ARBA00035100"/>
    </source>
</evidence>
<dbReference type="InterPro" id="IPR004105">
    <property type="entry name" value="CheA-like_dim"/>
</dbReference>
<keyword evidence="17" id="KW-1185">Reference proteome</keyword>
<dbReference type="PANTHER" id="PTHR43395:SF10">
    <property type="entry name" value="CHEMOTAXIS PROTEIN CHEA"/>
    <property type="match status" value="1"/>
</dbReference>
<dbReference type="InterPro" id="IPR003594">
    <property type="entry name" value="HATPase_dom"/>
</dbReference>
<evidence type="ECO:0000256" key="8">
    <source>
        <dbReference type="ARBA" id="ARBA00022777"/>
    </source>
</evidence>